<accession>A0ABM8H9F9</accession>
<keyword evidence="1" id="KW-0446">Lipid-binding</keyword>
<dbReference type="InterPro" id="IPR043168">
    <property type="entry name" value="DegV_C"/>
</dbReference>
<reference evidence="3" key="1">
    <citation type="journal article" date="2019" name="Int. J. Syst. Evol. Microbiol.">
        <title>The Global Catalogue of Microorganisms (GCM) 10K type strain sequencing project: providing services to taxonomists for standard genome sequencing and annotation.</title>
        <authorList>
            <consortium name="The Broad Institute Genomics Platform"/>
            <consortium name="The Broad Institute Genome Sequencing Center for Infectious Disease"/>
            <person name="Wu L."/>
            <person name="Ma J."/>
        </authorList>
    </citation>
    <scope>NUCLEOTIDE SEQUENCE [LARGE SCALE GENOMIC DNA]</scope>
    <source>
        <strain evidence="3">NBRC 110608</strain>
    </source>
</reference>
<sequence>MIALVTDSTAGLPPELAAELGARVVPLHVLLDGESFVEGVDIGPDEVAAALREGRRVSTSKPSAGAFLDVYEEAVAEGAEQIVSVHLSSAMSGTIASARVAADELEVPVTVVDSRSLGMALGYAVATASGAIAQGTSVASVAAAARERAETASTVFYVDTLEYLRRGGRIGRASALVGSALAIKPLLQLSEGEVGPLERVRTSSKALARLEERTVEAAEAAADNPLGLDIAVQHVDAGERAEALRDRLRERCPDAHEVRLVGLGAVVAAHAGPGAIGTVVSPRVRTTPPVIGAAAV</sequence>
<dbReference type="Proteomes" id="UP001321421">
    <property type="component" value="Chromosome"/>
</dbReference>
<dbReference type="InterPro" id="IPR003797">
    <property type="entry name" value="DegV"/>
</dbReference>
<dbReference type="Pfam" id="PF02645">
    <property type="entry name" value="DegV"/>
    <property type="match status" value="1"/>
</dbReference>
<evidence type="ECO:0000313" key="3">
    <source>
        <dbReference type="Proteomes" id="UP001321421"/>
    </source>
</evidence>
<dbReference type="PANTHER" id="PTHR33434:SF2">
    <property type="entry name" value="FATTY ACID-BINDING PROTEIN TM_1468"/>
    <property type="match status" value="1"/>
</dbReference>
<dbReference type="InterPro" id="IPR050270">
    <property type="entry name" value="DegV_domain_contain"/>
</dbReference>
<proteinExistence type="predicted"/>
<gene>
    <name evidence="2" type="ORF">GCM10025872_12010</name>
</gene>
<dbReference type="PROSITE" id="PS51482">
    <property type="entry name" value="DEGV"/>
    <property type="match status" value="1"/>
</dbReference>
<dbReference type="PANTHER" id="PTHR33434">
    <property type="entry name" value="DEGV DOMAIN-CONTAINING PROTEIN DR_1986-RELATED"/>
    <property type="match status" value="1"/>
</dbReference>
<dbReference type="EMBL" id="AP027735">
    <property type="protein sequence ID" value="BDZ57544.1"/>
    <property type="molecule type" value="Genomic_DNA"/>
</dbReference>
<protein>
    <submittedName>
        <fullName evidence="2">DegV domain-containing protein</fullName>
    </submittedName>
</protein>
<dbReference type="RefSeq" id="WP_289232567.1">
    <property type="nucleotide sequence ID" value="NZ_AP027735.1"/>
</dbReference>
<name>A0ABM8H9F9_9MICO</name>
<dbReference type="Gene3D" id="3.40.50.10170">
    <property type="match status" value="1"/>
</dbReference>
<dbReference type="Gene3D" id="3.30.1180.10">
    <property type="match status" value="1"/>
</dbReference>
<evidence type="ECO:0000256" key="1">
    <source>
        <dbReference type="ARBA" id="ARBA00023121"/>
    </source>
</evidence>
<dbReference type="NCBIfam" id="TIGR00762">
    <property type="entry name" value="DegV"/>
    <property type="match status" value="1"/>
</dbReference>
<organism evidence="2 3">
    <name type="scientific">Barrientosiimonas endolithica</name>
    <dbReference type="NCBI Taxonomy" id="1535208"/>
    <lineage>
        <taxon>Bacteria</taxon>
        <taxon>Bacillati</taxon>
        <taxon>Actinomycetota</taxon>
        <taxon>Actinomycetes</taxon>
        <taxon>Micrococcales</taxon>
        <taxon>Dermacoccaceae</taxon>
        <taxon>Barrientosiimonas</taxon>
    </lineage>
</organism>
<keyword evidence="3" id="KW-1185">Reference proteome</keyword>
<evidence type="ECO:0000313" key="2">
    <source>
        <dbReference type="EMBL" id="BDZ57544.1"/>
    </source>
</evidence>
<dbReference type="SUPFAM" id="SSF82549">
    <property type="entry name" value="DAK1/DegV-like"/>
    <property type="match status" value="1"/>
</dbReference>